<name>A0ABT3BRR1_9PSED</name>
<comment type="caution">
    <text evidence="2">The sequence shown here is derived from an EMBL/GenBank/DDBJ whole genome shotgun (WGS) entry which is preliminary data.</text>
</comment>
<accession>A0ABT3BRR1</accession>
<sequence>MPHPNVASIAPSCAVLQDDFQTFNTRLWSAETELPEQSRIWAEQGRLIMDTRAGMTVWLRQRLSGTYRIEFLRQVLVAGQVNDRLSDMNVFWGAHDGEASELIERDGVLESYDSLATWYVGMGGNTNTTTRFRYYDGQGNRPLLDEKLDAAHLLEAGRIYRIRIDVTSSATRYWVDEELLFEQALDALPIAGYFGLRSVWSRQAISRFSVQAL</sequence>
<dbReference type="GeneID" id="93559826"/>
<evidence type="ECO:0000259" key="1">
    <source>
        <dbReference type="Pfam" id="PF19763"/>
    </source>
</evidence>
<gene>
    <name evidence="2" type="ORF">OH718_02675</name>
</gene>
<proteinExistence type="predicted"/>
<organism evidence="2 3">
    <name type="scientific">Pseudomonas capsici</name>
    <dbReference type="NCBI Taxonomy" id="2810614"/>
    <lineage>
        <taxon>Bacteria</taxon>
        <taxon>Pseudomonadati</taxon>
        <taxon>Pseudomonadota</taxon>
        <taxon>Gammaproteobacteria</taxon>
        <taxon>Pseudomonadales</taxon>
        <taxon>Pseudomonadaceae</taxon>
        <taxon>Pseudomonas</taxon>
    </lineage>
</organism>
<protein>
    <submittedName>
        <fullName evidence="2">DUF6250 domain-containing protein</fullName>
    </submittedName>
</protein>
<dbReference type="InterPro" id="IPR046217">
    <property type="entry name" value="DUF6250"/>
</dbReference>
<keyword evidence="3" id="KW-1185">Reference proteome</keyword>
<evidence type="ECO:0000313" key="3">
    <source>
        <dbReference type="Proteomes" id="UP001207294"/>
    </source>
</evidence>
<dbReference type="RefSeq" id="WP_206401387.1">
    <property type="nucleotide sequence ID" value="NZ_JAFGZD010000001.1"/>
</dbReference>
<feature type="domain" description="DUF6250" evidence="1">
    <location>
        <begin position="50"/>
        <end position="208"/>
    </location>
</feature>
<dbReference type="Proteomes" id="UP001207294">
    <property type="component" value="Unassembled WGS sequence"/>
</dbReference>
<evidence type="ECO:0000313" key="2">
    <source>
        <dbReference type="EMBL" id="MCV4375493.1"/>
    </source>
</evidence>
<reference evidence="2 3" key="1">
    <citation type="submission" date="2022-10" db="EMBL/GenBank/DDBJ databases">
        <title>Characterization of Pseudomonas capsici strains from pepper and tomato in Georgia.</title>
        <authorList>
            <person name="Zhao M."/>
            <person name="Dutta B."/>
        </authorList>
    </citation>
    <scope>NUCLEOTIDE SEQUENCE [LARGE SCALE GENOMIC DNA]</scope>
    <source>
        <strain evidence="2 3">Pc20-5</strain>
    </source>
</reference>
<dbReference type="EMBL" id="JAOXML010000001">
    <property type="protein sequence ID" value="MCV4375493.1"/>
    <property type="molecule type" value="Genomic_DNA"/>
</dbReference>
<dbReference type="Pfam" id="PF19763">
    <property type="entry name" value="DUF6250"/>
    <property type="match status" value="1"/>
</dbReference>
<dbReference type="Gene3D" id="2.60.120.200">
    <property type="match status" value="1"/>
</dbReference>